<proteinExistence type="predicted"/>
<gene>
    <name evidence="2" type="ORF">S01H4_51227</name>
</gene>
<evidence type="ECO:0000259" key="1">
    <source>
        <dbReference type="Pfam" id="PF00535"/>
    </source>
</evidence>
<name>X1DMS0_9ZZZZ</name>
<dbReference type="Pfam" id="PF00535">
    <property type="entry name" value="Glycos_transf_2"/>
    <property type="match status" value="1"/>
</dbReference>
<accession>X1DMS0</accession>
<sequence length="80" mass="9242">MLKVGCIFLTLNEETDVEQCLKQFRPYVDYLFVLDGGSTDKTVEIAKRIADEVKVKPFSGKFCDEKNYAWSLLPKDCDWV</sequence>
<feature type="non-terminal residue" evidence="2">
    <location>
        <position position="80"/>
    </location>
</feature>
<reference evidence="2" key="1">
    <citation type="journal article" date="2014" name="Front. Microbiol.">
        <title>High frequency of phylogenetically diverse reductive dehalogenase-homologous genes in deep subseafloor sedimentary metagenomes.</title>
        <authorList>
            <person name="Kawai M."/>
            <person name="Futagami T."/>
            <person name="Toyoda A."/>
            <person name="Takaki Y."/>
            <person name="Nishi S."/>
            <person name="Hori S."/>
            <person name="Arai W."/>
            <person name="Tsubouchi T."/>
            <person name="Morono Y."/>
            <person name="Uchiyama I."/>
            <person name="Ito T."/>
            <person name="Fujiyama A."/>
            <person name="Inagaki F."/>
            <person name="Takami H."/>
        </authorList>
    </citation>
    <scope>NUCLEOTIDE SEQUENCE</scope>
    <source>
        <strain evidence="2">Expedition CK06-06</strain>
    </source>
</reference>
<evidence type="ECO:0000313" key="2">
    <source>
        <dbReference type="EMBL" id="GAG97731.1"/>
    </source>
</evidence>
<dbReference type="EMBL" id="BART01029149">
    <property type="protein sequence ID" value="GAG97731.1"/>
    <property type="molecule type" value="Genomic_DNA"/>
</dbReference>
<feature type="domain" description="Glycosyltransferase 2-like" evidence="1">
    <location>
        <begin position="9"/>
        <end position="57"/>
    </location>
</feature>
<dbReference type="AlphaFoldDB" id="X1DMS0"/>
<dbReference type="InterPro" id="IPR001173">
    <property type="entry name" value="Glyco_trans_2-like"/>
</dbReference>
<dbReference type="Gene3D" id="3.90.550.10">
    <property type="entry name" value="Spore Coat Polysaccharide Biosynthesis Protein SpsA, Chain A"/>
    <property type="match status" value="1"/>
</dbReference>
<dbReference type="SUPFAM" id="SSF53448">
    <property type="entry name" value="Nucleotide-diphospho-sugar transferases"/>
    <property type="match status" value="1"/>
</dbReference>
<organism evidence="2">
    <name type="scientific">marine sediment metagenome</name>
    <dbReference type="NCBI Taxonomy" id="412755"/>
    <lineage>
        <taxon>unclassified sequences</taxon>
        <taxon>metagenomes</taxon>
        <taxon>ecological metagenomes</taxon>
    </lineage>
</organism>
<dbReference type="InterPro" id="IPR029044">
    <property type="entry name" value="Nucleotide-diphossugar_trans"/>
</dbReference>
<comment type="caution">
    <text evidence="2">The sequence shown here is derived from an EMBL/GenBank/DDBJ whole genome shotgun (WGS) entry which is preliminary data.</text>
</comment>
<protein>
    <recommendedName>
        <fullName evidence="1">Glycosyltransferase 2-like domain-containing protein</fullName>
    </recommendedName>
</protein>